<evidence type="ECO:0000313" key="3">
    <source>
        <dbReference type="WBParaSite" id="HPBE_0002609901-mRNA-1"/>
    </source>
</evidence>
<gene>
    <name evidence="1" type="ORF">HPBE_LOCUS26098</name>
</gene>
<proteinExistence type="predicted"/>
<reference evidence="3" key="2">
    <citation type="submission" date="2019-09" db="UniProtKB">
        <authorList>
            <consortium name="WormBaseParasite"/>
        </authorList>
    </citation>
    <scope>IDENTIFICATION</scope>
</reference>
<accession>A0A3P8FL47</accession>
<organism evidence="2 3">
    <name type="scientific">Heligmosomoides polygyrus</name>
    <name type="common">Parasitic roundworm</name>
    <dbReference type="NCBI Taxonomy" id="6339"/>
    <lineage>
        <taxon>Eukaryota</taxon>
        <taxon>Metazoa</taxon>
        <taxon>Ecdysozoa</taxon>
        <taxon>Nematoda</taxon>
        <taxon>Chromadorea</taxon>
        <taxon>Rhabditida</taxon>
        <taxon>Rhabditina</taxon>
        <taxon>Rhabditomorpha</taxon>
        <taxon>Strongyloidea</taxon>
        <taxon>Heligmosomidae</taxon>
        <taxon>Heligmosomoides</taxon>
    </lineage>
</organism>
<evidence type="ECO:0000313" key="2">
    <source>
        <dbReference type="Proteomes" id="UP000050761"/>
    </source>
</evidence>
<accession>A0A183GTS9</accession>
<dbReference type="EMBL" id="UZAH01039188">
    <property type="protein sequence ID" value="VDP55665.1"/>
    <property type="molecule type" value="Genomic_DNA"/>
</dbReference>
<dbReference type="Proteomes" id="UP000050761">
    <property type="component" value="Unassembled WGS sequence"/>
</dbReference>
<keyword evidence="2" id="KW-1185">Reference proteome</keyword>
<reference evidence="1 2" key="1">
    <citation type="submission" date="2018-11" db="EMBL/GenBank/DDBJ databases">
        <authorList>
            <consortium name="Pathogen Informatics"/>
        </authorList>
    </citation>
    <scope>NUCLEOTIDE SEQUENCE [LARGE SCALE GENOMIC DNA]</scope>
</reference>
<dbReference type="OrthoDB" id="5870259at2759"/>
<sequence>MTSDAGWARHRLVGVWVMGASSLVRMPVDWVERAREERQLHVVLQTYSWSDESLYRAVMRAGRIANNSAFLEVCVKLSKLPSSAIPEYEAVSRIQLFTNVPAVTEGEYWMRCMELHPYRVSKRASRTPG</sequence>
<dbReference type="AlphaFoldDB" id="A0A183GTS9"/>
<evidence type="ECO:0000313" key="1">
    <source>
        <dbReference type="EMBL" id="VDP55665.1"/>
    </source>
</evidence>
<protein>
    <submittedName>
        <fullName evidence="3">DUF5753 domain-containing protein</fullName>
    </submittedName>
</protein>
<dbReference type="WBParaSite" id="HPBE_0002609901-mRNA-1">
    <property type="protein sequence ID" value="HPBE_0002609901-mRNA-1"/>
    <property type="gene ID" value="HPBE_0002609901"/>
</dbReference>
<name>A0A183GTS9_HELPZ</name>